<organism evidence="2 3">
    <name type="scientific">Phocaeicola plebeius</name>
    <dbReference type="NCBI Taxonomy" id="310297"/>
    <lineage>
        <taxon>Bacteria</taxon>
        <taxon>Pseudomonadati</taxon>
        <taxon>Bacteroidota</taxon>
        <taxon>Bacteroidia</taxon>
        <taxon>Bacteroidales</taxon>
        <taxon>Bacteroidaceae</taxon>
        <taxon>Phocaeicola</taxon>
    </lineage>
</organism>
<dbReference type="Pfam" id="PF06114">
    <property type="entry name" value="Peptidase_M78"/>
    <property type="match status" value="1"/>
</dbReference>
<dbReference type="InterPro" id="IPR010359">
    <property type="entry name" value="IrrE_HExxH"/>
</dbReference>
<feature type="domain" description="IrrE N-terminal-like" evidence="1">
    <location>
        <begin position="54"/>
        <end position="161"/>
    </location>
</feature>
<reference evidence="2 3" key="1">
    <citation type="submission" date="2018-08" db="EMBL/GenBank/DDBJ databases">
        <title>A genome reference for cultivated species of the human gut microbiota.</title>
        <authorList>
            <person name="Zou Y."/>
            <person name="Xue W."/>
            <person name="Luo G."/>
        </authorList>
    </citation>
    <scope>NUCLEOTIDE SEQUENCE [LARGE SCALE GENOMIC DNA]</scope>
    <source>
        <strain evidence="2 3">TF10-3AC</strain>
    </source>
</reference>
<dbReference type="EMBL" id="QSQT01000011">
    <property type="protein sequence ID" value="RGK56326.1"/>
    <property type="molecule type" value="Genomic_DNA"/>
</dbReference>
<proteinExistence type="predicted"/>
<dbReference type="AlphaFoldDB" id="A0A3E4N3W2"/>
<gene>
    <name evidence="2" type="ORF">DXD04_07400</name>
</gene>
<evidence type="ECO:0000313" key="3">
    <source>
        <dbReference type="Proteomes" id="UP000260862"/>
    </source>
</evidence>
<dbReference type="InterPro" id="IPR052345">
    <property type="entry name" value="Rad_response_metalloprotease"/>
</dbReference>
<comment type="caution">
    <text evidence="2">The sequence shown here is derived from an EMBL/GenBank/DDBJ whole genome shotgun (WGS) entry which is preliminary data.</text>
</comment>
<accession>A0A3E4N3W2</accession>
<sequence>MSLRSKVELECLATRLREEMHVTTKDPVRIHQILKEKHVLTWFKKLDDNFSGMAIRIKGNESSSDKYFMLINTALSYAKQRFTACHELYHLLYQKDFKVSQNNAGLFNKKEEEEYNADVFAAYLLLPEMGLKELVPADEQQVDKITLATLLKVEQNFLCSRAALLTRLKDLKWITKKTFDLYQKNVVASAIEYGYNTQLYYPTYQTELVGDYNLKARELYDKGRISQAKYYSLLMDMEINVSQEVYGEE</sequence>
<name>A0A3E4N3W2_9BACT</name>
<dbReference type="Gene3D" id="1.10.10.2910">
    <property type="match status" value="1"/>
</dbReference>
<evidence type="ECO:0000313" key="2">
    <source>
        <dbReference type="EMBL" id="RGK56326.1"/>
    </source>
</evidence>
<dbReference type="Proteomes" id="UP000260862">
    <property type="component" value="Unassembled WGS sequence"/>
</dbReference>
<dbReference type="PANTHER" id="PTHR43236">
    <property type="entry name" value="ANTITOXIN HIGA1"/>
    <property type="match status" value="1"/>
</dbReference>
<protein>
    <submittedName>
        <fullName evidence="2">ImmA/IrrE family metallo-endopeptidase</fullName>
    </submittedName>
</protein>
<keyword evidence="3" id="KW-1185">Reference proteome</keyword>
<dbReference type="PANTHER" id="PTHR43236:SF2">
    <property type="entry name" value="BLL0069 PROTEIN"/>
    <property type="match status" value="1"/>
</dbReference>
<dbReference type="RefSeq" id="WP_117672223.1">
    <property type="nucleotide sequence ID" value="NZ_CABOGR010000011.1"/>
</dbReference>
<evidence type="ECO:0000259" key="1">
    <source>
        <dbReference type="Pfam" id="PF06114"/>
    </source>
</evidence>